<protein>
    <submittedName>
        <fullName evidence="1">Uncharacterized protein</fullName>
    </submittedName>
</protein>
<evidence type="ECO:0000313" key="2">
    <source>
        <dbReference type="Proteomes" id="UP001165960"/>
    </source>
</evidence>
<reference evidence="1" key="1">
    <citation type="submission" date="2022-04" db="EMBL/GenBank/DDBJ databases">
        <title>Genome of the entomopathogenic fungus Entomophthora muscae.</title>
        <authorList>
            <person name="Elya C."/>
            <person name="Lovett B.R."/>
            <person name="Lee E."/>
            <person name="Macias A.M."/>
            <person name="Hajek A.E."/>
            <person name="De Bivort B.L."/>
            <person name="Kasson M.T."/>
            <person name="De Fine Licht H.H."/>
            <person name="Stajich J.E."/>
        </authorList>
    </citation>
    <scope>NUCLEOTIDE SEQUENCE</scope>
    <source>
        <strain evidence="1">Berkeley</strain>
    </source>
</reference>
<organism evidence="1 2">
    <name type="scientific">Entomophthora muscae</name>
    <dbReference type="NCBI Taxonomy" id="34485"/>
    <lineage>
        <taxon>Eukaryota</taxon>
        <taxon>Fungi</taxon>
        <taxon>Fungi incertae sedis</taxon>
        <taxon>Zoopagomycota</taxon>
        <taxon>Entomophthoromycotina</taxon>
        <taxon>Entomophthoromycetes</taxon>
        <taxon>Entomophthorales</taxon>
        <taxon>Entomophthoraceae</taxon>
        <taxon>Entomophthora</taxon>
    </lineage>
</organism>
<dbReference type="EMBL" id="QTSX02005158">
    <property type="protein sequence ID" value="KAJ9060610.1"/>
    <property type="molecule type" value="Genomic_DNA"/>
</dbReference>
<gene>
    <name evidence="1" type="ORF">DSO57_1028976</name>
</gene>
<sequence>MLEGVFLGTQPIALAPRSHQQAYTLMVVIPTIPRYWLGGVPRLRLTKGTSQAWGGRGFLGNQPGSDIPTNLLDIPGVGPPDLPYLSPPGVLLALEAGQLPAFQDEVSMIWVEKALPGEGIVSNCPPPPSSYGQYPQLYAPDWLIRDINQGLARKVSWRQGANLHFVNGPRHPSFRCTLVQLAEAALGDESIATRQSDPK</sequence>
<dbReference type="Proteomes" id="UP001165960">
    <property type="component" value="Unassembled WGS sequence"/>
</dbReference>
<comment type="caution">
    <text evidence="1">The sequence shown here is derived from an EMBL/GenBank/DDBJ whole genome shotgun (WGS) entry which is preliminary data.</text>
</comment>
<keyword evidence="2" id="KW-1185">Reference proteome</keyword>
<accession>A0ACC2SE51</accession>
<name>A0ACC2SE51_9FUNG</name>
<evidence type="ECO:0000313" key="1">
    <source>
        <dbReference type="EMBL" id="KAJ9060610.1"/>
    </source>
</evidence>
<proteinExistence type="predicted"/>